<name>A0A427TA72_9PSEU</name>
<dbReference type="InterPro" id="IPR050141">
    <property type="entry name" value="GCL_type2/YbdK_subfam"/>
</dbReference>
<dbReference type="Pfam" id="PF04107">
    <property type="entry name" value="GCS2"/>
    <property type="match status" value="1"/>
</dbReference>
<dbReference type="AlphaFoldDB" id="A0A427TA72"/>
<dbReference type="EMBL" id="RSEC01000036">
    <property type="protein sequence ID" value="RSD19253.1"/>
    <property type="molecule type" value="Genomic_DNA"/>
</dbReference>
<protein>
    <submittedName>
        <fullName evidence="2">Glutamate--cysteine ligase</fullName>
    </submittedName>
</protein>
<evidence type="ECO:0000256" key="1">
    <source>
        <dbReference type="ARBA" id="ARBA00048819"/>
    </source>
</evidence>
<organism evidence="2 3">
    <name type="scientific">Amycolatopsis eburnea</name>
    <dbReference type="NCBI Taxonomy" id="2267691"/>
    <lineage>
        <taxon>Bacteria</taxon>
        <taxon>Bacillati</taxon>
        <taxon>Actinomycetota</taxon>
        <taxon>Actinomycetes</taxon>
        <taxon>Pseudonocardiales</taxon>
        <taxon>Pseudonocardiaceae</taxon>
        <taxon>Amycolatopsis</taxon>
    </lineage>
</organism>
<proteinExistence type="predicted"/>
<dbReference type="PANTHER" id="PTHR36510">
    <property type="entry name" value="GLUTAMATE--CYSTEINE LIGASE 2-RELATED"/>
    <property type="match status" value="1"/>
</dbReference>
<dbReference type="InterPro" id="IPR014746">
    <property type="entry name" value="Gln_synth/guanido_kin_cat_dom"/>
</dbReference>
<dbReference type="GO" id="GO:0004357">
    <property type="term" value="F:glutamate-cysteine ligase activity"/>
    <property type="evidence" value="ECO:0007669"/>
    <property type="project" value="UniProtKB-EC"/>
</dbReference>
<dbReference type="InterPro" id="IPR006336">
    <property type="entry name" value="GCS2"/>
</dbReference>
<dbReference type="Proteomes" id="UP000267081">
    <property type="component" value="Unassembled WGS sequence"/>
</dbReference>
<accession>A0A427TA72</accession>
<dbReference type="PIRSF" id="PIRSF012666">
    <property type="entry name" value="UCP012666"/>
    <property type="match status" value="1"/>
</dbReference>
<gene>
    <name evidence="2" type="ORF">EIY87_13105</name>
</gene>
<comment type="catalytic activity">
    <reaction evidence="1">
        <text>L-cysteine + L-glutamate + ATP = gamma-L-glutamyl-L-cysteine + ADP + phosphate + H(+)</text>
        <dbReference type="Rhea" id="RHEA:13285"/>
        <dbReference type="ChEBI" id="CHEBI:15378"/>
        <dbReference type="ChEBI" id="CHEBI:29985"/>
        <dbReference type="ChEBI" id="CHEBI:30616"/>
        <dbReference type="ChEBI" id="CHEBI:35235"/>
        <dbReference type="ChEBI" id="CHEBI:43474"/>
        <dbReference type="ChEBI" id="CHEBI:58173"/>
        <dbReference type="ChEBI" id="CHEBI:456216"/>
        <dbReference type="EC" id="6.3.2.2"/>
    </reaction>
</comment>
<comment type="caution">
    <text evidence="2">The sequence shown here is derived from an EMBL/GenBank/DDBJ whole genome shotgun (WGS) entry which is preliminary data.</text>
</comment>
<sequence length="501" mass="56393">MVMGMDLAARSFNTLDRGRYRRKVQRCLDTLARMLTDGSFSFPRKNIGLEVELNLVDHELRPSMTNTAVLEALDDPSFTTELGQHNIELNVPPRPLAGDSALQLEDDLRAYLGTAASKARDTGSALAMIGILPTLKHEHFDQKWLTNKTRYSTLNDQIFAARGERTVLAMEGAPLPGQQPERLRSYAESILPEAACTSVQLHLQVAPEEFAAHWNAAQCLAGLQIALASNSPFLLGKALWHETRIPLFLQATDTRPEELKNQGVRPRVWFGERWITSIFDLFEENVRYFPGLLPETDAEDPIEALDAGQAPKLTELRMHNGTIWRWNRPVYDVVDGLPHLRIENRVLPAGPTVVDTVANAAFFYGAQRALAEAERPVWSQMSFQAAEENLYAGARRGFDAQLYWPGIGWIPPDELALRVLLPLAHEGLRRSDVSDEARERYLGIVERRCLARRTGATWQRDYVLRAQERGLDREAALSLMLGRYLELSEAGEPVHTWPVTD</sequence>
<dbReference type="Gene3D" id="3.30.590.20">
    <property type="match status" value="1"/>
</dbReference>
<dbReference type="PANTHER" id="PTHR36510:SF3">
    <property type="entry name" value="CONSERVED PROTEIN"/>
    <property type="match status" value="1"/>
</dbReference>
<dbReference type="GO" id="GO:0042398">
    <property type="term" value="P:modified amino acid biosynthetic process"/>
    <property type="evidence" value="ECO:0007669"/>
    <property type="project" value="InterPro"/>
</dbReference>
<dbReference type="InterPro" id="IPR016602">
    <property type="entry name" value="UCP012666"/>
</dbReference>
<evidence type="ECO:0000313" key="3">
    <source>
        <dbReference type="Proteomes" id="UP000267081"/>
    </source>
</evidence>
<evidence type="ECO:0000313" key="2">
    <source>
        <dbReference type="EMBL" id="RSD19253.1"/>
    </source>
</evidence>
<keyword evidence="2" id="KW-0436">Ligase</keyword>
<keyword evidence="3" id="KW-1185">Reference proteome</keyword>
<dbReference type="OrthoDB" id="240589at2"/>
<dbReference type="SUPFAM" id="SSF55931">
    <property type="entry name" value="Glutamine synthetase/guanido kinase"/>
    <property type="match status" value="1"/>
</dbReference>
<reference evidence="2 3" key="1">
    <citation type="submission" date="2018-12" db="EMBL/GenBank/DDBJ databases">
        <title>Amycolatopsis eburnea sp. nov. actinomycete associate with arbuscular mycorrhiza fungal spore.</title>
        <authorList>
            <person name="Lumyong S."/>
            <person name="Chaiya L."/>
        </authorList>
    </citation>
    <scope>NUCLEOTIDE SEQUENCE [LARGE SCALE GENOMIC DNA]</scope>
    <source>
        <strain evidence="2 3">GLM-1</strain>
    </source>
</reference>